<sequence>MRKLRVAALIRDGLVPPDEATGYDVNNPPDWKMEFDIIATLREMGHDVRPIGLYDDLTPVRDSILNWKPHVAFMMLEEFHGVAQYDHAIVSYLELMKQQYTGCNARGLMLSHDKALSKKILNYHRVPTPGFAVFRRRRKIRPPAKLKYPILVKSATEDASFGISQKSIVHNDAALIERVKFVHEHVGSDALVEEYIEGRELYVGVMGNKQLSVFPVWEMFFRNMPDDVAHIATARVKWNTRYQKKHGIETGRAPDLTDEQTAKIQHICKRVYRALNMSGYGRIDIRMNAAGQVYVIEANANPNLEFGEDFAESAEADGISYEQLLTRVVNLGLKYDAAWRQ</sequence>
<dbReference type="STRING" id="1891926.Fuma_01034"/>
<comment type="similarity">
    <text evidence="1">Belongs to the D-alanine--D-alanine ligase family.</text>
</comment>
<name>A0A1P8WBM9_9PLAN</name>
<evidence type="ECO:0000313" key="6">
    <source>
        <dbReference type="Proteomes" id="UP000187735"/>
    </source>
</evidence>
<organism evidence="5 6">
    <name type="scientific">Fuerstiella marisgermanici</name>
    <dbReference type="NCBI Taxonomy" id="1891926"/>
    <lineage>
        <taxon>Bacteria</taxon>
        <taxon>Pseudomonadati</taxon>
        <taxon>Planctomycetota</taxon>
        <taxon>Planctomycetia</taxon>
        <taxon>Planctomycetales</taxon>
        <taxon>Planctomycetaceae</taxon>
        <taxon>Fuerstiella</taxon>
    </lineage>
</organism>
<evidence type="ECO:0000313" key="5">
    <source>
        <dbReference type="EMBL" id="APZ91446.1"/>
    </source>
</evidence>
<gene>
    <name evidence="5" type="primary">ddlB_1</name>
    <name evidence="5" type="ORF">Fuma_01034</name>
</gene>
<dbReference type="Gene3D" id="3.30.470.20">
    <property type="entry name" value="ATP-grasp fold, B domain"/>
    <property type="match status" value="1"/>
</dbReference>
<dbReference type="GO" id="GO:0008716">
    <property type="term" value="F:D-alanine-D-alanine ligase activity"/>
    <property type="evidence" value="ECO:0007669"/>
    <property type="project" value="UniProtKB-EC"/>
</dbReference>
<keyword evidence="3" id="KW-0067">ATP-binding</keyword>
<dbReference type="InterPro" id="IPR011095">
    <property type="entry name" value="Dala_Dala_lig_C"/>
</dbReference>
<evidence type="ECO:0000256" key="3">
    <source>
        <dbReference type="PROSITE-ProRule" id="PRU00409"/>
    </source>
</evidence>
<dbReference type="PANTHER" id="PTHR23132:SF26">
    <property type="entry name" value="BLR7451 PROTEIN"/>
    <property type="match status" value="1"/>
</dbReference>
<keyword evidence="6" id="KW-1185">Reference proteome</keyword>
<dbReference type="EC" id="6.3.2.4" evidence="5"/>
<protein>
    <submittedName>
        <fullName evidence="5">D-alanine--D-alanine ligase B</fullName>
        <ecNumber evidence="5">6.3.2.4</ecNumber>
    </submittedName>
</protein>
<dbReference type="InterPro" id="IPR011761">
    <property type="entry name" value="ATP-grasp"/>
</dbReference>
<dbReference type="PROSITE" id="PS50975">
    <property type="entry name" value="ATP_GRASP"/>
    <property type="match status" value="1"/>
</dbReference>
<evidence type="ECO:0000256" key="1">
    <source>
        <dbReference type="ARBA" id="ARBA00010871"/>
    </source>
</evidence>
<evidence type="ECO:0000259" key="4">
    <source>
        <dbReference type="PROSITE" id="PS50975"/>
    </source>
</evidence>
<accession>A0A1P8WBM9</accession>
<dbReference type="Proteomes" id="UP000187735">
    <property type="component" value="Chromosome"/>
</dbReference>
<dbReference type="Pfam" id="PF07478">
    <property type="entry name" value="Dala_Dala_lig_C"/>
    <property type="match status" value="1"/>
</dbReference>
<reference evidence="5 6" key="1">
    <citation type="journal article" date="2016" name="Front. Microbiol.">
        <title>Fuerstia marisgermanicae gen. nov., sp. nov., an Unusual Member of the Phylum Planctomycetes from the German Wadden Sea.</title>
        <authorList>
            <person name="Kohn T."/>
            <person name="Heuer A."/>
            <person name="Jogler M."/>
            <person name="Vollmers J."/>
            <person name="Boedeker C."/>
            <person name="Bunk B."/>
            <person name="Rast P."/>
            <person name="Borchert D."/>
            <person name="Glockner I."/>
            <person name="Freese H.M."/>
            <person name="Klenk H.P."/>
            <person name="Overmann J."/>
            <person name="Kaster A.K."/>
            <person name="Rohde M."/>
            <person name="Wiegand S."/>
            <person name="Jogler C."/>
        </authorList>
    </citation>
    <scope>NUCLEOTIDE SEQUENCE [LARGE SCALE GENOMIC DNA]</scope>
    <source>
        <strain evidence="5 6">NH11</strain>
    </source>
</reference>
<keyword evidence="3" id="KW-0547">Nucleotide-binding</keyword>
<dbReference type="KEGG" id="fmr:Fuma_01034"/>
<dbReference type="OrthoDB" id="9813261at2"/>
<dbReference type="EMBL" id="CP017641">
    <property type="protein sequence ID" value="APZ91446.1"/>
    <property type="molecule type" value="Genomic_DNA"/>
</dbReference>
<dbReference type="AlphaFoldDB" id="A0A1P8WBM9"/>
<proteinExistence type="inferred from homology"/>
<keyword evidence="2 5" id="KW-0436">Ligase</keyword>
<dbReference type="Gene3D" id="3.30.1490.20">
    <property type="entry name" value="ATP-grasp fold, A domain"/>
    <property type="match status" value="1"/>
</dbReference>
<dbReference type="InterPro" id="IPR013815">
    <property type="entry name" value="ATP_grasp_subdomain_1"/>
</dbReference>
<dbReference type="RefSeq" id="WP_077023207.1">
    <property type="nucleotide sequence ID" value="NZ_CP017641.1"/>
</dbReference>
<feature type="domain" description="ATP-grasp" evidence="4">
    <location>
        <begin position="118"/>
        <end position="330"/>
    </location>
</feature>
<dbReference type="GO" id="GO:0005524">
    <property type="term" value="F:ATP binding"/>
    <property type="evidence" value="ECO:0007669"/>
    <property type="project" value="UniProtKB-UniRule"/>
</dbReference>
<evidence type="ECO:0000256" key="2">
    <source>
        <dbReference type="ARBA" id="ARBA00022598"/>
    </source>
</evidence>
<dbReference type="PANTHER" id="PTHR23132">
    <property type="entry name" value="D-ALANINE--D-ALANINE LIGASE"/>
    <property type="match status" value="1"/>
</dbReference>
<dbReference type="SUPFAM" id="SSF56059">
    <property type="entry name" value="Glutathione synthetase ATP-binding domain-like"/>
    <property type="match status" value="1"/>
</dbReference>
<dbReference type="GO" id="GO:0046872">
    <property type="term" value="F:metal ion binding"/>
    <property type="evidence" value="ECO:0007669"/>
    <property type="project" value="InterPro"/>
</dbReference>